<reference evidence="3 4" key="1">
    <citation type="journal article" date="2014" name="Genome Announc.">
        <title>Draft genome sequence of the pathogenic fungus Scedosporium apiospermum.</title>
        <authorList>
            <person name="Vandeputte P."/>
            <person name="Ghamrawi S."/>
            <person name="Rechenmann M."/>
            <person name="Iltis A."/>
            <person name="Giraud S."/>
            <person name="Fleury M."/>
            <person name="Thornton C."/>
            <person name="Delhaes L."/>
            <person name="Meyer W."/>
            <person name="Papon N."/>
            <person name="Bouchara J.P."/>
        </authorList>
    </citation>
    <scope>NUCLEOTIDE SEQUENCE [LARGE SCALE GENOMIC DNA]</scope>
    <source>
        <strain evidence="3 4">IHEM 14462</strain>
    </source>
</reference>
<comment type="caution">
    <text evidence="3">The sequence shown here is derived from an EMBL/GenBank/DDBJ whole genome shotgun (WGS) entry which is preliminary data.</text>
</comment>
<evidence type="ECO:0000313" key="4">
    <source>
        <dbReference type="Proteomes" id="UP000028545"/>
    </source>
</evidence>
<dbReference type="InterPro" id="IPR054256">
    <property type="entry name" value="DUF6987"/>
</dbReference>
<feature type="compositionally biased region" description="Basic and acidic residues" evidence="1">
    <location>
        <begin position="110"/>
        <end position="149"/>
    </location>
</feature>
<dbReference type="PANTHER" id="PTHR39461:SF1">
    <property type="entry name" value="LEA DOMAIN PROTEIN (AFU_ORTHOLOGUE AFUA_8G04920)"/>
    <property type="match status" value="1"/>
</dbReference>
<feature type="compositionally biased region" description="Acidic residues" evidence="1">
    <location>
        <begin position="241"/>
        <end position="259"/>
    </location>
</feature>
<keyword evidence="4" id="KW-1185">Reference proteome</keyword>
<feature type="domain" description="DUF6987" evidence="2">
    <location>
        <begin position="607"/>
        <end position="804"/>
    </location>
</feature>
<evidence type="ECO:0000259" key="2">
    <source>
        <dbReference type="Pfam" id="PF22485"/>
    </source>
</evidence>
<dbReference type="PANTHER" id="PTHR39461">
    <property type="entry name" value="LEA DOMAIN PROTEIN (AFU_ORTHOLOGUE AFUA_8G04920)"/>
    <property type="match status" value="1"/>
</dbReference>
<sequence>MSNMLNSKLRLDIPGGWTQDVKAKDHQLAVGIVGESGKVLDASGKAIAKVIEGSSNLVGSVVSATGDILSPGGNVIGKAKPDPERLRKGEKPEDGDAAESVTGEASAPAARRDAKAEASDAKDKVSPDSKCVKFADSEPETFGKGKEAQVKASGEPTKFESEPSEDKRAGVYNEFDTTVSPTTETFEKSPTLSETAKEPASALDQKKTMGAEEGPEVATLTAAEDMPEAKPEPEAKLEPGLEPEADTEADAEAQPEAEPLDLTVLKNGKVNKAGNVVDENGHIIGHVTEGAIKKLFGRTVDENGEIWNDSGKVIGKAEPALPDELQEPAPFEEFPDAVVEPDGNITFDGTVIGRVIEGDVKKLKGKVVDEDGDILDRAGNVIGKAERWEEEELEEVVDRSILAGKRVNKLGNIVDTSGAIFGRLVDGEAKKLAGRMCDKEGNVMSESGEVIGKAEVIAESEREGLKEGPFAELVGCTVGKDGKIVTPGGEIVGRLIDGDPKALFGRPVDEDGDILDKNGNALGKAEHWEESEKAKNPLEGRKINREGNVIDADGNIIGKLTSGDLGICFGKEIDSDGDVIDSKGNTIGHALLLADIPPETETAEEKEKREQAEKDKELATKMAACLTQCLDRIRPICKMITQKIEKAERTPEDERDEEGLVREVRPLIEEGSNILREAHGIVVGLDPDGHIQANAKHKTATREATPEEFHLAEVLKELTGTVTECIDSAKRKIEDMPHAKKELNPLWGLLTEPLFQIIAGVGLLLNGVLELVGRLLGGIGLGGLVNNILGGLGISNVLKGLGVGGVVDALTGKKQSGKK</sequence>
<dbReference type="GeneID" id="27725522"/>
<dbReference type="Pfam" id="PF22485">
    <property type="entry name" value="DUF6987"/>
    <property type="match status" value="1"/>
</dbReference>
<name>A0A084G3X7_PSEDA</name>
<gene>
    <name evidence="3" type="ORF">SAPIO_CDS6450</name>
</gene>
<dbReference type="VEuPathDB" id="FungiDB:SAPIO_CDS6450"/>
<dbReference type="EMBL" id="JOWA01000103">
    <property type="protein sequence ID" value="KEZ42039.1"/>
    <property type="molecule type" value="Genomic_DNA"/>
</dbReference>
<dbReference type="OMA" id="VEPYEPP"/>
<evidence type="ECO:0000256" key="1">
    <source>
        <dbReference type="SAM" id="MobiDB-lite"/>
    </source>
</evidence>
<dbReference type="HOGENOM" id="CLU_002822_1_1_1"/>
<feature type="compositionally biased region" description="Basic and acidic residues" evidence="1">
    <location>
        <begin position="157"/>
        <end position="169"/>
    </location>
</feature>
<dbReference type="InterPro" id="IPR022124">
    <property type="entry name" value="DUF3659"/>
</dbReference>
<dbReference type="OrthoDB" id="3937590at2759"/>
<evidence type="ECO:0000313" key="3">
    <source>
        <dbReference type="EMBL" id="KEZ42039.1"/>
    </source>
</evidence>
<dbReference type="RefSeq" id="XP_016641838.1">
    <property type="nucleotide sequence ID" value="XM_016788547.1"/>
</dbReference>
<feature type="region of interest" description="Disordered" evidence="1">
    <location>
        <begin position="69"/>
        <end position="261"/>
    </location>
</feature>
<dbReference type="Proteomes" id="UP000028545">
    <property type="component" value="Unassembled WGS sequence"/>
</dbReference>
<proteinExistence type="predicted"/>
<dbReference type="Pfam" id="PF12396">
    <property type="entry name" value="DUF3659"/>
    <property type="match status" value="6"/>
</dbReference>
<organism evidence="3 4">
    <name type="scientific">Pseudallescheria apiosperma</name>
    <name type="common">Scedosporium apiospermum</name>
    <dbReference type="NCBI Taxonomy" id="563466"/>
    <lineage>
        <taxon>Eukaryota</taxon>
        <taxon>Fungi</taxon>
        <taxon>Dikarya</taxon>
        <taxon>Ascomycota</taxon>
        <taxon>Pezizomycotina</taxon>
        <taxon>Sordariomycetes</taxon>
        <taxon>Hypocreomycetidae</taxon>
        <taxon>Microascales</taxon>
        <taxon>Microascaceae</taxon>
        <taxon>Scedosporium</taxon>
    </lineage>
</organism>
<dbReference type="AlphaFoldDB" id="A0A084G3X7"/>
<feature type="compositionally biased region" description="Basic and acidic residues" evidence="1">
    <location>
        <begin position="79"/>
        <end position="94"/>
    </location>
</feature>
<accession>A0A084G3X7</accession>
<dbReference type="KEGG" id="sapo:SAPIO_CDS6450"/>
<feature type="compositionally biased region" description="Basic and acidic residues" evidence="1">
    <location>
        <begin position="227"/>
        <end position="239"/>
    </location>
</feature>
<feature type="compositionally biased region" description="Polar residues" evidence="1">
    <location>
        <begin position="175"/>
        <end position="194"/>
    </location>
</feature>
<protein>
    <recommendedName>
        <fullName evidence="2">DUF6987 domain-containing protein</fullName>
    </recommendedName>
</protein>